<dbReference type="FunCoup" id="H2AXZ1">
    <property type="interactions" value="419"/>
</dbReference>
<dbReference type="Gene3D" id="3.40.50.12660">
    <property type="match status" value="1"/>
</dbReference>
<keyword evidence="4" id="KW-0378">Hydrolase</keyword>
<dbReference type="GO" id="GO:0005829">
    <property type="term" value="C:cytosol"/>
    <property type="evidence" value="ECO:0007669"/>
    <property type="project" value="EnsemblFungi"/>
</dbReference>
<comment type="similarity">
    <text evidence="1">Belongs to the peptidase C14B family.</text>
</comment>
<keyword evidence="5" id="KW-0865">Zymogen</keyword>
<gene>
    <name evidence="7" type="primary">KAFR0G02070</name>
    <name evidence="7" type="ORF">KAFR_0G02070</name>
</gene>
<dbReference type="GeneID" id="13887221"/>
<evidence type="ECO:0000256" key="2">
    <source>
        <dbReference type="ARBA" id="ARBA00016994"/>
    </source>
</evidence>
<dbReference type="RefSeq" id="XP_003958376.1">
    <property type="nucleotide sequence ID" value="XM_003958327.1"/>
</dbReference>
<dbReference type="InterPro" id="IPR050452">
    <property type="entry name" value="Metacaspase"/>
</dbReference>
<evidence type="ECO:0000259" key="6">
    <source>
        <dbReference type="Pfam" id="PF00656"/>
    </source>
</evidence>
<reference evidence="7 8" key="1">
    <citation type="journal article" date="2011" name="Proc. Natl. Acad. Sci. U.S.A.">
        <title>Evolutionary erosion of yeast sex chromosomes by mating-type switching accidents.</title>
        <authorList>
            <person name="Gordon J.L."/>
            <person name="Armisen D."/>
            <person name="Proux-Wera E."/>
            <person name="Oheigeartaigh S.S."/>
            <person name="Byrne K.P."/>
            <person name="Wolfe K.H."/>
        </authorList>
    </citation>
    <scope>NUCLEOTIDE SEQUENCE [LARGE SCALE GENOMIC DNA]</scope>
    <source>
        <strain evidence="8">ATCC 22294 / BCRC 22015 / CBS 2517 / CECT 1963 / NBRC 1671 / NRRL Y-8276</strain>
    </source>
</reference>
<evidence type="ECO:0000313" key="7">
    <source>
        <dbReference type="EMBL" id="CCF59241.1"/>
    </source>
</evidence>
<name>H2AXZ1_KAZAF</name>
<keyword evidence="4" id="KW-0645">Protease</keyword>
<keyword evidence="3" id="KW-0053">Apoptosis</keyword>
<evidence type="ECO:0000256" key="1">
    <source>
        <dbReference type="ARBA" id="ARBA00009005"/>
    </source>
</evidence>
<dbReference type="InterPro" id="IPR029030">
    <property type="entry name" value="Caspase-like_dom_sf"/>
</dbReference>
<sequence>MFPGQGRYTYNNNSANNYNNTANERYAGYIQPQQLVAPPIRPQTFNSELDPHTKYQYSQCTGKRKALLVGINYIGSQNQLRGCINDTQNIYNFLTTQYGYNPDDIVILTDDNREYVRVPTRENMIRAMYWLVSNVQANDTLFFHYSGHGGQTKDLDGDEVDGFDSVIYPVDFQTAGHIVDDEMHEIMVRTLPQGVRLTALFDSCHSGSALDLPYCYSTKGVIKEPNAWKNVGQDGLNVALSYATGNNMGMITSLGSMASSFWNKNSSTGIRDRVKQIKFSAADVIMLSGSKDDQTSADAVEDGQNIGAMSYAFIKVLNLQPQQSYLSLLQNMRQELRGKYSQKPQLSASHPIDVNLQFIF</sequence>
<dbReference type="PANTHER" id="PTHR48104">
    <property type="entry name" value="METACASPASE-4"/>
    <property type="match status" value="1"/>
</dbReference>
<dbReference type="GO" id="GO:0005634">
    <property type="term" value="C:nucleus"/>
    <property type="evidence" value="ECO:0007669"/>
    <property type="project" value="EnsemblFungi"/>
</dbReference>
<dbReference type="AlphaFoldDB" id="H2AXZ1"/>
<dbReference type="EMBL" id="HE650827">
    <property type="protein sequence ID" value="CCF59241.1"/>
    <property type="molecule type" value="Genomic_DNA"/>
</dbReference>
<dbReference type="HOGENOM" id="CLU_029389_3_1_1"/>
<dbReference type="InterPro" id="IPR011600">
    <property type="entry name" value="Pept_C14_caspase"/>
</dbReference>
<accession>H2AXZ1</accession>
<evidence type="ECO:0000256" key="4">
    <source>
        <dbReference type="ARBA" id="ARBA00022807"/>
    </source>
</evidence>
<dbReference type="KEGG" id="kaf:KAFR_0G02070"/>
<evidence type="ECO:0000256" key="5">
    <source>
        <dbReference type="ARBA" id="ARBA00023145"/>
    </source>
</evidence>
<feature type="domain" description="Peptidase C14 caspase" evidence="6">
    <location>
        <begin position="63"/>
        <end position="351"/>
    </location>
</feature>
<dbReference type="MEROPS" id="C14.035"/>
<dbReference type="GO" id="GO:0006915">
    <property type="term" value="P:apoptotic process"/>
    <property type="evidence" value="ECO:0007669"/>
    <property type="project" value="UniProtKB-KW"/>
</dbReference>
<dbReference type="STRING" id="1071382.H2AXZ1"/>
<evidence type="ECO:0000256" key="3">
    <source>
        <dbReference type="ARBA" id="ARBA00022703"/>
    </source>
</evidence>
<dbReference type="GO" id="GO:0004198">
    <property type="term" value="F:calcium-dependent cysteine-type endopeptidase activity"/>
    <property type="evidence" value="ECO:0007669"/>
    <property type="project" value="EnsemblFungi"/>
</dbReference>
<dbReference type="Proteomes" id="UP000005220">
    <property type="component" value="Chromosome 7"/>
</dbReference>
<keyword evidence="4" id="KW-0788">Thiol protease</keyword>
<dbReference type="OrthoDB" id="3223806at2759"/>
<dbReference type="PANTHER" id="PTHR48104:SF30">
    <property type="entry name" value="METACASPASE-1"/>
    <property type="match status" value="1"/>
</dbReference>
<dbReference type="SUPFAM" id="SSF52129">
    <property type="entry name" value="Caspase-like"/>
    <property type="match status" value="1"/>
</dbReference>
<dbReference type="Pfam" id="PF00656">
    <property type="entry name" value="Peptidase_C14"/>
    <property type="match status" value="1"/>
</dbReference>
<evidence type="ECO:0000313" key="8">
    <source>
        <dbReference type="Proteomes" id="UP000005220"/>
    </source>
</evidence>
<protein>
    <recommendedName>
        <fullName evidence="2">Metacaspase-1</fullName>
    </recommendedName>
</protein>
<dbReference type="InParanoid" id="H2AXZ1"/>
<dbReference type="eggNOG" id="KOG1546">
    <property type="taxonomic scope" value="Eukaryota"/>
</dbReference>
<dbReference type="GO" id="GO:0006515">
    <property type="term" value="P:protein quality control for misfolded or incompletely synthesized proteins"/>
    <property type="evidence" value="ECO:0007669"/>
    <property type="project" value="EnsemblFungi"/>
</dbReference>
<keyword evidence="8" id="KW-1185">Reference proteome</keyword>
<organism evidence="7 8">
    <name type="scientific">Kazachstania africana (strain ATCC 22294 / BCRC 22015 / CBS 2517 / CECT 1963 / NBRC 1671 / NRRL Y-8276)</name>
    <name type="common">Yeast</name>
    <name type="synonym">Kluyveromyces africanus</name>
    <dbReference type="NCBI Taxonomy" id="1071382"/>
    <lineage>
        <taxon>Eukaryota</taxon>
        <taxon>Fungi</taxon>
        <taxon>Dikarya</taxon>
        <taxon>Ascomycota</taxon>
        <taxon>Saccharomycotina</taxon>
        <taxon>Saccharomycetes</taxon>
        <taxon>Saccharomycetales</taxon>
        <taxon>Saccharomycetaceae</taxon>
        <taxon>Kazachstania</taxon>
    </lineage>
</organism>
<proteinExistence type="inferred from homology"/>